<dbReference type="CDD" id="cd02803">
    <property type="entry name" value="OYE_like_FMN_family"/>
    <property type="match status" value="1"/>
</dbReference>
<dbReference type="SUPFAM" id="SSF51395">
    <property type="entry name" value="FMN-linked oxidoreductases"/>
    <property type="match status" value="1"/>
</dbReference>
<dbReference type="InterPro" id="IPR013785">
    <property type="entry name" value="Aldolase_TIM"/>
</dbReference>
<dbReference type="KEGG" id="dmp:FAK_05030"/>
<dbReference type="EMBL" id="AP028679">
    <property type="protein sequence ID" value="BEQ13437.1"/>
    <property type="molecule type" value="Genomic_DNA"/>
</dbReference>
<evidence type="ECO:0000313" key="5">
    <source>
        <dbReference type="Proteomes" id="UP001366166"/>
    </source>
</evidence>
<dbReference type="GO" id="GO:0016491">
    <property type="term" value="F:oxidoreductase activity"/>
    <property type="evidence" value="ECO:0007669"/>
    <property type="project" value="UniProtKB-KW"/>
</dbReference>
<dbReference type="InterPro" id="IPR001155">
    <property type="entry name" value="OxRdtase_FMN_N"/>
</dbReference>
<name>A0AAU9F0G0_9BACT</name>
<evidence type="ECO:0000313" key="4">
    <source>
        <dbReference type="EMBL" id="BEQ13437.1"/>
    </source>
</evidence>
<reference evidence="5" key="1">
    <citation type="journal article" date="2023" name="Arch. Microbiol.">
        <title>Desulfoferula mesophilus gen. nov. sp. nov., a mesophilic sulfate-reducing bacterium isolated from a brackish lake sediment.</title>
        <authorList>
            <person name="Watanabe T."/>
            <person name="Yabe T."/>
            <person name="Tsuji J.M."/>
            <person name="Fukui M."/>
        </authorList>
    </citation>
    <scope>NUCLEOTIDE SEQUENCE [LARGE SCALE GENOMIC DNA]</scope>
    <source>
        <strain evidence="5">12FAK</strain>
    </source>
</reference>
<gene>
    <name evidence="4" type="ORF">FAK_05030</name>
</gene>
<protein>
    <submittedName>
        <fullName evidence="4">NADH-dependent flavin oxidoreductase</fullName>
    </submittedName>
</protein>
<evidence type="ECO:0000256" key="1">
    <source>
        <dbReference type="ARBA" id="ARBA00022630"/>
    </source>
</evidence>
<dbReference type="PANTHER" id="PTHR43656">
    <property type="entry name" value="BINDING OXIDOREDUCTASE, PUTATIVE (AFU_ORTHOLOGUE AFUA_2G08260)-RELATED"/>
    <property type="match status" value="1"/>
</dbReference>
<organism evidence="4 5">
    <name type="scientific">Desulfoferula mesophila</name>
    <dbReference type="NCBI Taxonomy" id="3058419"/>
    <lineage>
        <taxon>Bacteria</taxon>
        <taxon>Pseudomonadati</taxon>
        <taxon>Thermodesulfobacteriota</taxon>
        <taxon>Desulfarculia</taxon>
        <taxon>Desulfarculales</taxon>
        <taxon>Desulfarculaceae</taxon>
        <taxon>Desulfoferula</taxon>
    </lineage>
</organism>
<dbReference type="Pfam" id="PF00724">
    <property type="entry name" value="Oxidored_FMN"/>
    <property type="match status" value="1"/>
</dbReference>
<evidence type="ECO:0000256" key="2">
    <source>
        <dbReference type="ARBA" id="ARBA00023002"/>
    </source>
</evidence>
<sequence>MWADLAYGGVGLIVGGYMHVLPEGQGLPGQTGIFDDQHVEPLAKLVERVHQAGGLIAAQLAHAGRHTHANWIGRQPLGPSGGYNQALKEEIREMDSDYIKKAIQAFGQGARRAKEAGFDAVQLHAAHGYLINQFLSPAFNQRQDEYGGSLENRARFCVEAYQAVRAEVGREYPVFIKMNSDDGVPRGFTVDQAVKVAQELANKGMNAIEVSGGVAGGGKAHRNGPGRVVGGPEEEGYFLDNALVIKEKVKVPVISVGGWRSVGRITEALNRLDAIAMSRPLIKQPDLPALWRAGDESPASCVSCGKCLATGQQGGIYCAKGHEIP</sequence>
<dbReference type="GO" id="GO:0010181">
    <property type="term" value="F:FMN binding"/>
    <property type="evidence" value="ECO:0007669"/>
    <property type="project" value="InterPro"/>
</dbReference>
<proteinExistence type="predicted"/>
<evidence type="ECO:0000259" key="3">
    <source>
        <dbReference type="Pfam" id="PF00724"/>
    </source>
</evidence>
<dbReference type="Gene3D" id="3.20.20.70">
    <property type="entry name" value="Aldolase class I"/>
    <property type="match status" value="1"/>
</dbReference>
<dbReference type="PANTHER" id="PTHR43656:SF2">
    <property type="entry name" value="BINDING OXIDOREDUCTASE, PUTATIVE (AFU_ORTHOLOGUE AFUA_2G08260)-RELATED"/>
    <property type="match status" value="1"/>
</dbReference>
<accession>A0AAU9F0G0</accession>
<dbReference type="InterPro" id="IPR051799">
    <property type="entry name" value="NADH_flavin_oxidoreductase"/>
</dbReference>
<dbReference type="AlphaFoldDB" id="A0AAU9F0G0"/>
<feature type="domain" description="NADH:flavin oxidoreductase/NADH oxidase N-terminal" evidence="3">
    <location>
        <begin position="6"/>
        <end position="289"/>
    </location>
</feature>
<keyword evidence="1" id="KW-0285">Flavoprotein</keyword>
<dbReference type="Proteomes" id="UP001366166">
    <property type="component" value="Chromosome"/>
</dbReference>
<keyword evidence="5" id="KW-1185">Reference proteome</keyword>
<keyword evidence="2" id="KW-0560">Oxidoreductase</keyword>